<organism evidence="2 3">
    <name type="scientific">Flammeovirga pectinis</name>
    <dbReference type="NCBI Taxonomy" id="2494373"/>
    <lineage>
        <taxon>Bacteria</taxon>
        <taxon>Pseudomonadati</taxon>
        <taxon>Bacteroidota</taxon>
        <taxon>Cytophagia</taxon>
        <taxon>Cytophagales</taxon>
        <taxon>Flammeovirgaceae</taxon>
        <taxon>Flammeovirga</taxon>
    </lineage>
</organism>
<evidence type="ECO:0000313" key="2">
    <source>
        <dbReference type="EMBL" id="AZQ61515.1"/>
    </source>
</evidence>
<gene>
    <name evidence="2" type="ORF">EI427_04510</name>
</gene>
<evidence type="ECO:0000313" key="3">
    <source>
        <dbReference type="Proteomes" id="UP000267268"/>
    </source>
</evidence>
<proteinExistence type="predicted"/>
<dbReference type="RefSeq" id="WP_126612075.1">
    <property type="nucleotide sequence ID" value="NZ_CP034562.1"/>
</dbReference>
<reference evidence="2 3" key="1">
    <citation type="submission" date="2018-12" db="EMBL/GenBank/DDBJ databases">
        <title>Flammeovirga pectinis sp. nov., isolated from the gut of the Korean scallop, Patinopecten yessoensis.</title>
        <authorList>
            <person name="Bae J.-W."/>
            <person name="Jeong Y.-S."/>
            <person name="Kang W."/>
        </authorList>
    </citation>
    <scope>NUCLEOTIDE SEQUENCE [LARGE SCALE GENOMIC DNA]</scope>
    <source>
        <strain evidence="2 3">L12M1</strain>
    </source>
</reference>
<dbReference type="KEGG" id="fll:EI427_04510"/>
<accession>A0A3Q9FNY2</accession>
<dbReference type="EMBL" id="CP034562">
    <property type="protein sequence ID" value="AZQ61515.1"/>
    <property type="molecule type" value="Genomic_DNA"/>
</dbReference>
<feature type="compositionally biased region" description="Acidic residues" evidence="1">
    <location>
        <begin position="305"/>
        <end position="318"/>
    </location>
</feature>
<dbReference type="Proteomes" id="UP000267268">
    <property type="component" value="Chromosome 1"/>
</dbReference>
<dbReference type="OrthoDB" id="1100725at2"/>
<keyword evidence="3" id="KW-1185">Reference proteome</keyword>
<name>A0A3Q9FNY2_9BACT</name>
<dbReference type="AlphaFoldDB" id="A0A3Q9FNY2"/>
<protein>
    <submittedName>
        <fullName evidence="2">Uncharacterized protein</fullName>
    </submittedName>
</protein>
<feature type="compositionally biased region" description="Low complexity" evidence="1">
    <location>
        <begin position="319"/>
        <end position="330"/>
    </location>
</feature>
<feature type="region of interest" description="Disordered" evidence="1">
    <location>
        <begin position="294"/>
        <end position="330"/>
    </location>
</feature>
<sequence length="470" mass="53353">MSNKPNLAAIDIYSEKFADAICDDFFSKHDYITGIQITNLTAIESVNLFVLKRIFETWQKEAVRIQSPYFDYSAESVRTSLGHLMNALSKNIHISRIHFLPLLQKAVRDVLVLTFAPEIFYEEFFGMQGMKIPLKNYLVPMFGYIKIHPNLSAQVLAALEEEASVNISRIDAINIARNTISHHPELIDDPKNIVALFNEILPVGLFELHPGYLDQPPVQEKTIDLDSEEASIDIEKLSEDIISFDFEAEKEIEEEKEEEVIASIEEKEEENLEELASEIEPVVVELEEVNLEDIVTESISHEDKPEEEEEVQETEDSSFENALESSLESLVSSEPEVSVITFGEEKEVEEVINEVSETPIEEADDTKDVLESLNDGQEEEGQTLLDKLRGASSNDAGIKATISINQKFVFQKELFDNNADVMNLALEKLENCNDYTEAIGLIKSDYAQQYEWDFTTDAVMDFINIVDNKF</sequence>
<evidence type="ECO:0000256" key="1">
    <source>
        <dbReference type="SAM" id="MobiDB-lite"/>
    </source>
</evidence>